<dbReference type="AlphaFoldDB" id="A0AAV9V5J3"/>
<protein>
    <submittedName>
        <fullName evidence="12">Uncharacterized protein</fullName>
    </submittedName>
</protein>
<evidence type="ECO:0000256" key="3">
    <source>
        <dbReference type="ARBA" id="ARBA00007433"/>
    </source>
</evidence>
<dbReference type="Gene3D" id="3.30.1250.10">
    <property type="entry name" value="Ribosome maturation protein SBDS, N-terminal domain"/>
    <property type="match status" value="1"/>
</dbReference>
<dbReference type="InterPro" id="IPR018023">
    <property type="entry name" value="Ribosome_mat_SBDS_CS"/>
</dbReference>
<dbReference type="GO" id="GO:0005634">
    <property type="term" value="C:nucleus"/>
    <property type="evidence" value="ECO:0007669"/>
    <property type="project" value="UniProtKB-SubCell"/>
</dbReference>
<evidence type="ECO:0000313" key="12">
    <source>
        <dbReference type="EMBL" id="KAK6352861.1"/>
    </source>
</evidence>
<name>A0AAV9V5J3_9PEZI</name>
<comment type="caution">
    <text evidence="12">The sequence shown here is derived from an EMBL/GenBank/DDBJ whole genome shotgun (WGS) entry which is preliminary data.</text>
</comment>
<evidence type="ECO:0000256" key="6">
    <source>
        <dbReference type="ARBA" id="ARBA00023242"/>
    </source>
</evidence>
<evidence type="ECO:0000256" key="4">
    <source>
        <dbReference type="ARBA" id="ARBA00022490"/>
    </source>
</evidence>
<dbReference type="InterPro" id="IPR019783">
    <property type="entry name" value="SDO1/SBDS_N"/>
</dbReference>
<feature type="compositionally biased region" description="Basic and acidic residues" evidence="8">
    <location>
        <begin position="234"/>
        <end position="248"/>
    </location>
</feature>
<comment type="similarity">
    <text evidence="3">Belongs to the SDO1/SBDS family.</text>
</comment>
<evidence type="ECO:0000259" key="9">
    <source>
        <dbReference type="Pfam" id="PF01172"/>
    </source>
</evidence>
<dbReference type="InterPro" id="IPR037188">
    <property type="entry name" value="Sdo1/SBDS_central_sf"/>
</dbReference>
<dbReference type="PROSITE" id="PS01267">
    <property type="entry name" value="UPF0023"/>
    <property type="match status" value="1"/>
</dbReference>
<dbReference type="InterPro" id="IPR018978">
    <property type="entry name" value="SDO1/SBDS_central"/>
</dbReference>
<dbReference type="EMBL" id="JAVHNQ010000003">
    <property type="protein sequence ID" value="KAK6352861.1"/>
    <property type="molecule type" value="Genomic_DNA"/>
</dbReference>
<dbReference type="NCBIfam" id="TIGR00291">
    <property type="entry name" value="RNA_SBDS"/>
    <property type="match status" value="1"/>
</dbReference>
<sequence>MDNPPKISDVGLCGFKADPTIAYQPRGSIRRSRSLYKSPVAPEPTSKAQASSHLPTDDPTVLKNPTAAMSRVQQPSGSIKLTNVSIVRMRKAKKRFELACYKNKVLEWRNGVEKDIDEVLQIHQIFLNTSKGAVAPTADLQKAWPGKSQEEIILDILAKGELQVGEKERGQQLDMLQKEVIQIVAEKCVDPGTGRVYTTGMIEKALEGLMSKSQAATNGNGESSSSAPGPAEENGEKGKEKAKDHEPPRWTGVVTTKSAKSQALEAIKALLYYQPISIARARMRLRIFLPSAVAKKVKPTVTDMCDKVLDEDFGGDGWNAEVICEPGMYRQINDMVGKEAKGRGRVEVLDTAVVANDED</sequence>
<evidence type="ECO:0000259" key="11">
    <source>
        <dbReference type="Pfam" id="PF20268"/>
    </source>
</evidence>
<comment type="subunit">
    <text evidence="7">Associates with the 60S ribosomal subunit.</text>
</comment>
<gene>
    <name evidence="12" type="ORF">TWF696_004861</name>
</gene>
<dbReference type="InterPro" id="IPR002140">
    <property type="entry name" value="Sdo1/SBDS"/>
</dbReference>
<dbReference type="Proteomes" id="UP001375240">
    <property type="component" value="Unassembled WGS sequence"/>
</dbReference>
<proteinExistence type="inferred from homology"/>
<dbReference type="InterPro" id="IPR036786">
    <property type="entry name" value="Ribosome_mat_SBDS_N_sf"/>
</dbReference>
<feature type="domain" description="Ribosome maturation protein SDO1/SBDS C-terminal" evidence="11">
    <location>
        <begin position="283"/>
        <end position="350"/>
    </location>
</feature>
<dbReference type="Pfam" id="PF20268">
    <property type="entry name" value="SBDS_C"/>
    <property type="match status" value="1"/>
</dbReference>
<dbReference type="Gene3D" id="3.30.70.240">
    <property type="match status" value="1"/>
</dbReference>
<reference evidence="12 13" key="1">
    <citation type="submission" date="2019-10" db="EMBL/GenBank/DDBJ databases">
        <authorList>
            <person name="Palmer J.M."/>
        </authorList>
    </citation>
    <scope>NUCLEOTIDE SEQUENCE [LARGE SCALE GENOMIC DNA]</scope>
    <source>
        <strain evidence="12 13">TWF696</strain>
    </source>
</reference>
<evidence type="ECO:0000256" key="7">
    <source>
        <dbReference type="ARBA" id="ARBA00049708"/>
    </source>
</evidence>
<dbReference type="PANTHER" id="PTHR10927:SF1">
    <property type="entry name" value="RIBOSOME MATURATION PROTEIN SBDS"/>
    <property type="match status" value="1"/>
</dbReference>
<dbReference type="SUPFAM" id="SSF109728">
    <property type="entry name" value="Hypothetical protein AF0491, middle domain"/>
    <property type="match status" value="1"/>
</dbReference>
<evidence type="ECO:0000259" key="10">
    <source>
        <dbReference type="Pfam" id="PF09377"/>
    </source>
</evidence>
<dbReference type="InterPro" id="IPR046928">
    <property type="entry name" value="SDO1/SBDS_C"/>
</dbReference>
<dbReference type="Gene3D" id="1.10.10.900">
    <property type="entry name" value="SBDS protein C-terminal domain, subdomain 1"/>
    <property type="match status" value="1"/>
</dbReference>
<keyword evidence="6" id="KW-0539">Nucleus</keyword>
<dbReference type="InterPro" id="IPR039100">
    <property type="entry name" value="Sdo1/SBDS-like"/>
</dbReference>
<feature type="region of interest" description="Disordered" evidence="8">
    <location>
        <begin position="213"/>
        <end position="255"/>
    </location>
</feature>
<dbReference type="Pfam" id="PF09377">
    <property type="entry name" value="SBDS_domain_II"/>
    <property type="match status" value="1"/>
</dbReference>
<feature type="compositionally biased region" description="Low complexity" evidence="8">
    <location>
        <begin position="218"/>
        <end position="232"/>
    </location>
</feature>
<organism evidence="12 13">
    <name type="scientific">Orbilia brochopaga</name>
    <dbReference type="NCBI Taxonomy" id="3140254"/>
    <lineage>
        <taxon>Eukaryota</taxon>
        <taxon>Fungi</taxon>
        <taxon>Dikarya</taxon>
        <taxon>Ascomycota</taxon>
        <taxon>Pezizomycotina</taxon>
        <taxon>Orbiliomycetes</taxon>
        <taxon>Orbiliales</taxon>
        <taxon>Orbiliaceae</taxon>
        <taxon>Orbilia</taxon>
    </lineage>
</organism>
<evidence type="ECO:0000256" key="5">
    <source>
        <dbReference type="ARBA" id="ARBA00022517"/>
    </source>
</evidence>
<evidence type="ECO:0000256" key="1">
    <source>
        <dbReference type="ARBA" id="ARBA00004123"/>
    </source>
</evidence>
<feature type="domain" description="Ribosome maturation protein SDO1/SBDS N-terminal" evidence="9">
    <location>
        <begin position="83"/>
        <end position="169"/>
    </location>
</feature>
<evidence type="ECO:0000313" key="13">
    <source>
        <dbReference type="Proteomes" id="UP001375240"/>
    </source>
</evidence>
<feature type="domain" description="Ribosome maturation protein SDO1/SBDS central" evidence="10">
    <location>
        <begin position="178"/>
        <end position="281"/>
    </location>
</feature>
<dbReference type="GO" id="GO:0005737">
    <property type="term" value="C:cytoplasm"/>
    <property type="evidence" value="ECO:0007669"/>
    <property type="project" value="UniProtKB-SubCell"/>
</dbReference>
<dbReference type="SUPFAM" id="SSF89895">
    <property type="entry name" value="FYSH domain"/>
    <property type="match status" value="1"/>
</dbReference>
<dbReference type="GO" id="GO:0042256">
    <property type="term" value="P:cytosolic ribosome assembly"/>
    <property type="evidence" value="ECO:0007669"/>
    <property type="project" value="InterPro"/>
</dbReference>
<comment type="subcellular location">
    <subcellularLocation>
        <location evidence="2">Cytoplasm</location>
    </subcellularLocation>
    <subcellularLocation>
        <location evidence="1">Nucleus</location>
    </subcellularLocation>
</comment>
<keyword evidence="13" id="KW-1185">Reference proteome</keyword>
<evidence type="ECO:0000256" key="8">
    <source>
        <dbReference type="SAM" id="MobiDB-lite"/>
    </source>
</evidence>
<keyword evidence="4" id="KW-0963">Cytoplasm</keyword>
<dbReference type="PANTHER" id="PTHR10927">
    <property type="entry name" value="RIBOSOME MATURATION PROTEIN SBDS"/>
    <property type="match status" value="1"/>
</dbReference>
<dbReference type="Pfam" id="PF01172">
    <property type="entry name" value="SBDS_N"/>
    <property type="match status" value="1"/>
</dbReference>
<keyword evidence="5" id="KW-0690">Ribosome biogenesis</keyword>
<accession>A0AAV9V5J3</accession>
<feature type="region of interest" description="Disordered" evidence="8">
    <location>
        <begin position="24"/>
        <end position="60"/>
    </location>
</feature>
<evidence type="ECO:0000256" key="2">
    <source>
        <dbReference type="ARBA" id="ARBA00004496"/>
    </source>
</evidence>